<organism evidence="2 3">
    <name type="scientific">Spongiactinospora rosea</name>
    <dbReference type="NCBI Taxonomy" id="2248750"/>
    <lineage>
        <taxon>Bacteria</taxon>
        <taxon>Bacillati</taxon>
        <taxon>Actinomycetota</taxon>
        <taxon>Actinomycetes</taxon>
        <taxon>Streptosporangiales</taxon>
        <taxon>Streptosporangiaceae</taxon>
        <taxon>Spongiactinospora</taxon>
    </lineage>
</organism>
<dbReference type="RefSeq" id="WP_113977683.1">
    <property type="nucleotide sequence ID" value="NZ_QMEY01000001.1"/>
</dbReference>
<name>A0A366M6U3_9ACTN</name>
<accession>A0A366M6U3</accession>
<sequence length="74" mass="7909">MALGDRVRCLLHGLAAAIGLMARIGRGRGRHRAPARAVRGEGRDKVRRAGPTGADVLPVVPAPRAPMHDTRRTI</sequence>
<feature type="region of interest" description="Disordered" evidence="1">
    <location>
        <begin position="28"/>
        <end position="74"/>
    </location>
</feature>
<evidence type="ECO:0000256" key="1">
    <source>
        <dbReference type="SAM" id="MobiDB-lite"/>
    </source>
</evidence>
<keyword evidence="3" id="KW-1185">Reference proteome</keyword>
<comment type="caution">
    <text evidence="2">The sequence shown here is derived from an EMBL/GenBank/DDBJ whole genome shotgun (WGS) entry which is preliminary data.</text>
</comment>
<dbReference type="EMBL" id="QMEY01000001">
    <property type="protein sequence ID" value="RBQ21314.1"/>
    <property type="molecule type" value="Genomic_DNA"/>
</dbReference>
<gene>
    <name evidence="2" type="ORF">DP939_00900</name>
</gene>
<proteinExistence type="predicted"/>
<protein>
    <submittedName>
        <fullName evidence="2">Uncharacterized protein</fullName>
    </submittedName>
</protein>
<evidence type="ECO:0000313" key="2">
    <source>
        <dbReference type="EMBL" id="RBQ21314.1"/>
    </source>
</evidence>
<dbReference type="AlphaFoldDB" id="A0A366M6U3"/>
<evidence type="ECO:0000313" key="3">
    <source>
        <dbReference type="Proteomes" id="UP000253303"/>
    </source>
</evidence>
<reference evidence="2 3" key="1">
    <citation type="submission" date="2018-06" db="EMBL/GenBank/DDBJ databases">
        <title>Sphaerisporangium craniellae sp. nov., isolated from a marine sponge in the South China Sea.</title>
        <authorList>
            <person name="Li L."/>
        </authorList>
    </citation>
    <scope>NUCLEOTIDE SEQUENCE [LARGE SCALE GENOMIC DNA]</scope>
    <source>
        <strain evidence="2 3">LHW63015</strain>
    </source>
</reference>
<dbReference type="Proteomes" id="UP000253303">
    <property type="component" value="Unassembled WGS sequence"/>
</dbReference>